<dbReference type="Proteomes" id="UP000677804">
    <property type="component" value="Chromosome"/>
</dbReference>
<dbReference type="PANTHER" id="PTHR43362:SF1">
    <property type="entry name" value="MANNITOL DEHYDROGENASE 2-RELATED"/>
    <property type="match status" value="1"/>
</dbReference>
<dbReference type="InterPro" id="IPR013118">
    <property type="entry name" value="Mannitol_DH_C"/>
</dbReference>
<dbReference type="EC" id="1.1.1.17" evidence="2"/>
<proteinExistence type="inferred from homology"/>
<evidence type="ECO:0000259" key="7">
    <source>
        <dbReference type="Pfam" id="PF01232"/>
    </source>
</evidence>
<evidence type="ECO:0000256" key="2">
    <source>
        <dbReference type="ARBA" id="ARBA00012939"/>
    </source>
</evidence>
<dbReference type="Gene3D" id="1.10.1040.10">
    <property type="entry name" value="N-(1-d-carboxylethyl)-l-norvaline Dehydrogenase, domain 2"/>
    <property type="match status" value="1"/>
</dbReference>
<evidence type="ECO:0000313" key="9">
    <source>
        <dbReference type="EMBL" id="QVI61795.1"/>
    </source>
</evidence>
<dbReference type="InterPro" id="IPR050988">
    <property type="entry name" value="Mannitol_DH/Oxidoreductase"/>
</dbReference>
<sequence>MSLPRLSADTWAQRTARGLPDTVRGPAVDPRALTVGQVHLGIGAFHRAHQAVCTEDAAAATGRTDWGILGVTQRSPRVVDQLRPQDGLYGVLTAGAQASTLRVVGSVRDVAFPGRDTARVLDTIAAPTTHVVTLTVTEKGYRRAADGGIDAAAPDVAADLAAAAVELTRDDETPSRTAIGLLLRGLVRRHRTSGAPLTVVCCDNLTDNGAVLAGLVAQGLAAVHGAQDVAAWVAASVRFPSTMVDRIVPATTDAHRAEAAGLLGLHDEALVVGEPFLQWVVEDDFAGPRPAWERAGATFTHDVAPYERAKLRVLNATHSTLAYLGALRGYATIAEAVADPHLATLVRALVDEDVMPTLVAPDGTDLAAYRDEVLHRFANPRTGHTTVQVAMDGSQKLPVRLLGTVADRLAAGAVPHAAAHAVAGWVAYVRAAAAGELVVAGRTVALDDPLAPRLAEAAAGPDPVGGLLALREVFPEAVAASTPFRDAVTSALRDLTPLPTTP</sequence>
<dbReference type="PANTHER" id="PTHR43362">
    <property type="entry name" value="MANNITOL DEHYDROGENASE DSF1-RELATED"/>
    <property type="match status" value="1"/>
</dbReference>
<dbReference type="InterPro" id="IPR013131">
    <property type="entry name" value="Mannitol_DH_N"/>
</dbReference>
<dbReference type="Gene3D" id="3.40.50.720">
    <property type="entry name" value="NAD(P)-binding Rossmann-like Domain"/>
    <property type="match status" value="1"/>
</dbReference>
<evidence type="ECO:0000256" key="4">
    <source>
        <dbReference type="ARBA" id="ARBA00023002"/>
    </source>
</evidence>
<dbReference type="InterPro" id="IPR000669">
    <property type="entry name" value="Mannitol_DH"/>
</dbReference>
<evidence type="ECO:0000256" key="3">
    <source>
        <dbReference type="ARBA" id="ARBA00016219"/>
    </source>
</evidence>
<evidence type="ECO:0000256" key="5">
    <source>
        <dbReference type="ARBA" id="ARBA00023027"/>
    </source>
</evidence>
<reference evidence="9 10" key="1">
    <citation type="submission" date="2021-05" db="EMBL/GenBank/DDBJ databases">
        <title>Novel species in genus Cellulomonas.</title>
        <authorList>
            <person name="Zhang G."/>
        </authorList>
    </citation>
    <scope>NUCLEOTIDE SEQUENCE [LARGE SCALE GENOMIC DNA]</scope>
    <source>
        <strain evidence="10">zg-ZUI222</strain>
    </source>
</reference>
<keyword evidence="5" id="KW-0520">NAD</keyword>
<name>A0ABX8D4L1_9CELL</name>
<accession>A0ABX8D4L1</accession>
<dbReference type="Pfam" id="PF01232">
    <property type="entry name" value="Mannitol_dh"/>
    <property type="match status" value="1"/>
</dbReference>
<dbReference type="SUPFAM" id="SSF48179">
    <property type="entry name" value="6-phosphogluconate dehydrogenase C-terminal domain-like"/>
    <property type="match status" value="1"/>
</dbReference>
<keyword evidence="10" id="KW-1185">Reference proteome</keyword>
<dbReference type="PRINTS" id="PR00084">
    <property type="entry name" value="MTLDHDRGNASE"/>
</dbReference>
<organism evidence="9 10">
    <name type="scientific">Cellulomonas wangleii</name>
    <dbReference type="NCBI Taxonomy" id="2816956"/>
    <lineage>
        <taxon>Bacteria</taxon>
        <taxon>Bacillati</taxon>
        <taxon>Actinomycetota</taxon>
        <taxon>Actinomycetes</taxon>
        <taxon>Micrococcales</taxon>
        <taxon>Cellulomonadaceae</taxon>
        <taxon>Cellulomonas</taxon>
    </lineage>
</organism>
<dbReference type="RefSeq" id="WP_207339369.1">
    <property type="nucleotide sequence ID" value="NZ_CP074405.1"/>
</dbReference>
<evidence type="ECO:0000256" key="1">
    <source>
        <dbReference type="ARBA" id="ARBA00006541"/>
    </source>
</evidence>
<dbReference type="EMBL" id="CP074405">
    <property type="protein sequence ID" value="QVI61795.1"/>
    <property type="molecule type" value="Genomic_DNA"/>
</dbReference>
<dbReference type="InterPro" id="IPR023027">
    <property type="entry name" value="Mannitol_DH_CS"/>
</dbReference>
<comment type="catalytic activity">
    <reaction evidence="6">
        <text>D-mannitol 1-phosphate + NAD(+) = beta-D-fructose 6-phosphate + NADH + H(+)</text>
        <dbReference type="Rhea" id="RHEA:19661"/>
        <dbReference type="ChEBI" id="CHEBI:15378"/>
        <dbReference type="ChEBI" id="CHEBI:57540"/>
        <dbReference type="ChEBI" id="CHEBI:57634"/>
        <dbReference type="ChEBI" id="CHEBI:57945"/>
        <dbReference type="ChEBI" id="CHEBI:61381"/>
        <dbReference type="EC" id="1.1.1.17"/>
    </reaction>
</comment>
<keyword evidence="4" id="KW-0560">Oxidoreductase</keyword>
<protein>
    <recommendedName>
        <fullName evidence="3">Mannitol-1-phosphate 5-dehydrogenase</fullName>
        <ecNumber evidence="2">1.1.1.17</ecNumber>
    </recommendedName>
</protein>
<gene>
    <name evidence="9" type="ORF">KG103_15305</name>
</gene>
<dbReference type="SUPFAM" id="SSF51735">
    <property type="entry name" value="NAD(P)-binding Rossmann-fold domains"/>
    <property type="match status" value="1"/>
</dbReference>
<dbReference type="InterPro" id="IPR036291">
    <property type="entry name" value="NAD(P)-bd_dom_sf"/>
</dbReference>
<dbReference type="InterPro" id="IPR013328">
    <property type="entry name" value="6PGD_dom2"/>
</dbReference>
<comment type="similarity">
    <text evidence="1">Belongs to the mannitol dehydrogenase family.</text>
</comment>
<feature type="domain" description="Mannitol dehydrogenase N-terminal" evidence="7">
    <location>
        <begin position="38"/>
        <end position="293"/>
    </location>
</feature>
<evidence type="ECO:0000313" key="10">
    <source>
        <dbReference type="Proteomes" id="UP000677804"/>
    </source>
</evidence>
<dbReference type="PROSITE" id="PS00974">
    <property type="entry name" value="MANNITOL_DHGENASE"/>
    <property type="match status" value="1"/>
</dbReference>
<dbReference type="InterPro" id="IPR008927">
    <property type="entry name" value="6-PGluconate_DH-like_C_sf"/>
</dbReference>
<evidence type="ECO:0000256" key="6">
    <source>
        <dbReference type="ARBA" id="ARBA00048615"/>
    </source>
</evidence>
<dbReference type="Pfam" id="PF08125">
    <property type="entry name" value="Mannitol_dh_C"/>
    <property type="match status" value="1"/>
</dbReference>
<evidence type="ECO:0000259" key="8">
    <source>
        <dbReference type="Pfam" id="PF08125"/>
    </source>
</evidence>
<feature type="domain" description="Mannitol dehydrogenase C-terminal" evidence="8">
    <location>
        <begin position="302"/>
        <end position="494"/>
    </location>
</feature>